<dbReference type="Proteomes" id="UP001059836">
    <property type="component" value="Chromosome"/>
</dbReference>
<proteinExistence type="predicted"/>
<dbReference type="EMBL" id="CP045809">
    <property type="protein sequence ID" value="QHN35021.1"/>
    <property type="molecule type" value="Genomic_DNA"/>
</dbReference>
<keyword evidence="2" id="KW-1185">Reference proteome</keyword>
<dbReference type="RefSeq" id="WP_213248826.1">
    <property type="nucleotide sequence ID" value="NZ_CP045806.1"/>
</dbReference>
<organism evidence="1 2">
    <name type="scientific">Gordonia pseudamarae</name>
    <dbReference type="NCBI Taxonomy" id="2831662"/>
    <lineage>
        <taxon>Bacteria</taxon>
        <taxon>Bacillati</taxon>
        <taxon>Actinomycetota</taxon>
        <taxon>Actinomycetes</taxon>
        <taxon>Mycobacteriales</taxon>
        <taxon>Gordoniaceae</taxon>
        <taxon>Gordonia</taxon>
    </lineage>
</organism>
<accession>A0ABX6IIQ5</accession>
<evidence type="ECO:0000313" key="1">
    <source>
        <dbReference type="EMBL" id="QHN35021.1"/>
    </source>
</evidence>
<evidence type="ECO:0000313" key="2">
    <source>
        <dbReference type="Proteomes" id="UP001059836"/>
    </source>
</evidence>
<name>A0ABX6IIQ5_9ACTN</name>
<gene>
    <name evidence="1" type="ORF">GII31_09035</name>
</gene>
<protein>
    <recommendedName>
        <fullName evidence="3">DUF222 domain-containing protein</fullName>
    </recommendedName>
</protein>
<reference evidence="1" key="1">
    <citation type="journal article" date="2021" name="Nat. Microbiol.">
        <title>Cocultivation of an ultrasmall environmental parasitic bacterium with lytic ability against bacteria associated with wastewater foams.</title>
        <authorList>
            <person name="Batinovic S."/>
            <person name="Rose J.J.A."/>
            <person name="Ratcliffe J."/>
            <person name="Seviour R.J."/>
            <person name="Petrovski S."/>
        </authorList>
    </citation>
    <scope>NUCLEOTIDE SEQUENCE</scope>
    <source>
        <strain evidence="1">CON9</strain>
    </source>
</reference>
<sequence>MSSPRSVVDALLRENDPSADVAMLKACSRRLETIAARTEAAGAAFSRAHARTGVGGLREGTDTAVRVIVGPHEGAVADVVSRLEALAGVLDRYADEVVDIRNRLSLTSAIAERDLVRAEVASLVGHPTALVAAAGAATVAFGAVGEDAVERATNLDPGSGHRLTADGRAAHEDQPVNGQDPAAHAPLLSGAAMPAMLAAAPVAAAMAGASPRGLDGPVAVDEAGLAERVRELQASLPPEPATWVRMSVGVGCAPSGEMIEVVGTSDPIAYLRAGVSVGAGEQVAGSARGSEFAVTDHLAAIGARPLVVASAHPVPAHVGSRLDELGVRLIAPSYPVGDYEAVSHGAPDTDEVDG</sequence>
<evidence type="ECO:0008006" key="3">
    <source>
        <dbReference type="Google" id="ProtNLM"/>
    </source>
</evidence>